<evidence type="ECO:0000256" key="1">
    <source>
        <dbReference type="SAM" id="Phobius"/>
    </source>
</evidence>
<evidence type="ECO:0000313" key="3">
    <source>
        <dbReference type="EMBL" id="CAB4746368.1"/>
    </source>
</evidence>
<proteinExistence type="predicted"/>
<organism evidence="3">
    <name type="scientific">freshwater metagenome</name>
    <dbReference type="NCBI Taxonomy" id="449393"/>
    <lineage>
        <taxon>unclassified sequences</taxon>
        <taxon>metagenomes</taxon>
        <taxon>ecological metagenomes</taxon>
    </lineage>
</organism>
<keyword evidence="1" id="KW-0812">Transmembrane</keyword>
<dbReference type="EMBL" id="CAEZSF010000201">
    <property type="protein sequence ID" value="CAB4551435.1"/>
    <property type="molecule type" value="Genomic_DNA"/>
</dbReference>
<evidence type="ECO:0000313" key="2">
    <source>
        <dbReference type="EMBL" id="CAB4551435.1"/>
    </source>
</evidence>
<dbReference type="AlphaFoldDB" id="A0A6J6TGU5"/>
<gene>
    <name evidence="2" type="ORF">UFOPK1358_01651</name>
    <name evidence="3" type="ORF">UFOPK2766_01386</name>
    <name evidence="4" type="ORF">UFOPK3519_00706</name>
</gene>
<dbReference type="EMBL" id="CAEZYU010000062">
    <property type="protein sequence ID" value="CAB4746368.1"/>
    <property type="molecule type" value="Genomic_DNA"/>
</dbReference>
<dbReference type="EMBL" id="CAFBMG010000041">
    <property type="protein sequence ID" value="CAB4898352.1"/>
    <property type="molecule type" value="Genomic_DNA"/>
</dbReference>
<keyword evidence="1" id="KW-1133">Transmembrane helix</keyword>
<keyword evidence="1" id="KW-0472">Membrane</keyword>
<sequence length="30" mass="3295">MRRNTTIAIVILMLFLVGASLLQLVVLAPK</sequence>
<feature type="transmembrane region" description="Helical" evidence="1">
    <location>
        <begin position="7"/>
        <end position="28"/>
    </location>
</feature>
<reference evidence="3" key="1">
    <citation type="submission" date="2020-05" db="EMBL/GenBank/DDBJ databases">
        <authorList>
            <person name="Chiriac C."/>
            <person name="Salcher M."/>
            <person name="Ghai R."/>
            <person name="Kavagutti S V."/>
        </authorList>
    </citation>
    <scope>NUCLEOTIDE SEQUENCE</scope>
</reference>
<accession>A0A6J6TGU5</accession>
<name>A0A6J6TGU5_9ZZZZ</name>
<protein>
    <submittedName>
        <fullName evidence="3">Unannotated protein</fullName>
    </submittedName>
</protein>
<evidence type="ECO:0000313" key="4">
    <source>
        <dbReference type="EMBL" id="CAB4898352.1"/>
    </source>
</evidence>